<keyword evidence="2" id="KW-1185">Reference proteome</keyword>
<dbReference type="eggNOG" id="arCOG10801">
    <property type="taxonomic scope" value="Archaea"/>
</dbReference>
<evidence type="ECO:0000313" key="1">
    <source>
        <dbReference type="EMBL" id="ELZ19984.1"/>
    </source>
</evidence>
<sequence>MFISAWDGEWSMYELAARRSIAQPPEWATRQRTLFDLFESAVDEFVADYLDDDGEPLWPPADHVGVDGYDDVIEGFYNWPLVYAMGGDESLLVHAERAYEGALDRFERAETPHGHPMVVDEFEQCRDWFHLGEGNLFTYNMGLAAPDDDLVVERATRFADMYLGDSDLDNYDPERRLVRAPMNGSAGPEYSDLSAFGAQSTFGGYGADYRWASHGLPWRDLEFESATELLDPDNEERLYEIYDERCSKGDIPLNLAISSLMTNAYLHTGDGDYREWVTEYLDAWRDRVERNGGIIPDNVGLSDEIGEYTNGEWYGGTYGWSWGGWHYVGVGTTTAAENATLLTGDRDHLDFHRQQLDHLVDEGIEQGDTLHIPHKYGGEGDYHYNGSGLREDDGEILWRDGWYEFKPHRDDPYLFHLWYMSLEEDDRERVERLRDWGSREWKQVDMRPSTKHGAGNEWAWLAYLEGEFPEFPERVLEANRNHTQELLDGMAEEGREPDTLNEDYLRDRNPVFHRGLLNLTMGAPQPVYYGGMVMAQVRHFDGTRERPGLPEGVAALVERIDDEGVELTLVNTGSRDREVVTQAGAYGEHEFTSVAYDGEKRNIETSAAADAIRTSLPSGTRVSLSVSMDRFANDPTYALPWEREE</sequence>
<dbReference type="InterPro" id="IPR058347">
    <property type="entry name" value="DUF8034"/>
</dbReference>
<evidence type="ECO:0000313" key="2">
    <source>
        <dbReference type="Proteomes" id="UP000011626"/>
    </source>
</evidence>
<dbReference type="AlphaFoldDB" id="M0CDP6"/>
<comment type="caution">
    <text evidence="1">The sequence shown here is derived from an EMBL/GenBank/DDBJ whole genome shotgun (WGS) entry which is preliminary data.</text>
</comment>
<reference evidence="1 2" key="1">
    <citation type="journal article" date="2014" name="PLoS Genet.">
        <title>Phylogenetically driven sequencing of extremely halophilic archaea reveals strategies for static and dynamic osmo-response.</title>
        <authorList>
            <person name="Becker E.A."/>
            <person name="Seitzer P.M."/>
            <person name="Tritt A."/>
            <person name="Larsen D."/>
            <person name="Krusor M."/>
            <person name="Yao A.I."/>
            <person name="Wu D."/>
            <person name="Madern D."/>
            <person name="Eisen J.A."/>
            <person name="Darling A.E."/>
            <person name="Facciotti M.T."/>
        </authorList>
    </citation>
    <scope>NUCLEOTIDE SEQUENCE [LARGE SCALE GENOMIC DNA]</scope>
    <source>
        <strain evidence="1 2">2-9-1</strain>
    </source>
</reference>
<proteinExistence type="predicted"/>
<dbReference type="Proteomes" id="UP000011626">
    <property type="component" value="Unassembled WGS sequence"/>
</dbReference>
<name>M0CDP6_9EURY</name>
<dbReference type="EMBL" id="AOIU01000048">
    <property type="protein sequence ID" value="ELZ19984.1"/>
    <property type="molecule type" value="Genomic_DNA"/>
</dbReference>
<protein>
    <submittedName>
        <fullName evidence="1">Uncharacterized protein</fullName>
    </submittedName>
</protein>
<dbReference type="PATRIC" id="fig|797114.5.peg.4406"/>
<organism evidence="1 2">
    <name type="scientific">Halosimplex carlsbadense 2-9-1</name>
    <dbReference type="NCBI Taxonomy" id="797114"/>
    <lineage>
        <taxon>Archaea</taxon>
        <taxon>Methanobacteriati</taxon>
        <taxon>Methanobacteriota</taxon>
        <taxon>Stenosarchaea group</taxon>
        <taxon>Halobacteria</taxon>
        <taxon>Halobacteriales</taxon>
        <taxon>Haloarculaceae</taxon>
        <taxon>Halosimplex</taxon>
    </lineage>
</organism>
<dbReference type="STRING" id="797114.C475_21839"/>
<dbReference type="Pfam" id="PF26099">
    <property type="entry name" value="DUF8034"/>
    <property type="match status" value="1"/>
</dbReference>
<gene>
    <name evidence="1" type="ORF">C475_21839</name>
</gene>
<accession>M0CDP6</accession>